<gene>
    <name evidence="1" type="ORF">H3Z83_05125</name>
</gene>
<dbReference type="RefSeq" id="WP_182124414.1">
    <property type="nucleotide sequence ID" value="NZ_JACGLS010000002.1"/>
</dbReference>
<evidence type="ECO:0000313" key="2">
    <source>
        <dbReference type="Proteomes" id="UP000563906"/>
    </source>
</evidence>
<dbReference type="Gene3D" id="3.40.50.880">
    <property type="match status" value="1"/>
</dbReference>
<accession>A0A839AL89</accession>
<proteinExistence type="predicted"/>
<evidence type="ECO:0000313" key="1">
    <source>
        <dbReference type="EMBL" id="MBA6155902.1"/>
    </source>
</evidence>
<reference evidence="1 2" key="1">
    <citation type="submission" date="2020-07" db="EMBL/GenBank/DDBJ databases">
        <title>Bacterium isolated from marine sediment.</title>
        <authorList>
            <person name="Shang D."/>
            <person name="Du Z.-J."/>
        </authorList>
    </citation>
    <scope>NUCLEOTIDE SEQUENCE [LARGE SCALE GENOMIC DNA]</scope>
    <source>
        <strain evidence="1 2">S7007</strain>
    </source>
</reference>
<name>A0A839AL89_9FLAO</name>
<dbReference type="InterPro" id="IPR029062">
    <property type="entry name" value="Class_I_gatase-like"/>
</dbReference>
<comment type="caution">
    <text evidence="1">The sequence shown here is derived from an EMBL/GenBank/DDBJ whole genome shotgun (WGS) entry which is preliminary data.</text>
</comment>
<dbReference type="EMBL" id="JACGLS010000002">
    <property type="protein sequence ID" value="MBA6155902.1"/>
    <property type="molecule type" value="Genomic_DNA"/>
</dbReference>
<keyword evidence="2" id="KW-1185">Reference proteome</keyword>
<sequence>MSVSGIAQQMPDTLYIPSIQKKAMNIEVYIDEAHNNFHTKDNRFKPFANVLDQAGYEVKSFTEKFSKESLNKIKVLVVSNALVEGAIGPFVAPTLSAFSKEEVKAVKTWVKKGGSLFLIADHMPFAGASEKLAKAFGFTFYDSFLFDENRRGILNFSNENSLLGKHKIISGSEKYEKIKSIKTFTGQAFEIPDKAISILKTNEKMQVHLPDTMWRFSEKTKNFSAKGLSQGAIMKYGKGKVAFFGEAAMFTAQLAGRNRFKVGMNAEGAEENYKLLLNIMTWLSHKD</sequence>
<organism evidence="1 2">
    <name type="scientific">Tenacibaculum pelagium</name>
    <dbReference type="NCBI Taxonomy" id="2759527"/>
    <lineage>
        <taxon>Bacteria</taxon>
        <taxon>Pseudomonadati</taxon>
        <taxon>Bacteroidota</taxon>
        <taxon>Flavobacteriia</taxon>
        <taxon>Flavobacteriales</taxon>
        <taxon>Flavobacteriaceae</taxon>
        <taxon>Tenacibaculum</taxon>
    </lineage>
</organism>
<protein>
    <submittedName>
        <fullName evidence="1">DUF4350 domain-containing protein</fullName>
    </submittedName>
</protein>
<dbReference type="SUPFAM" id="SSF52317">
    <property type="entry name" value="Class I glutamine amidotransferase-like"/>
    <property type="match status" value="1"/>
</dbReference>
<dbReference type="Proteomes" id="UP000563906">
    <property type="component" value="Unassembled WGS sequence"/>
</dbReference>
<dbReference type="AlphaFoldDB" id="A0A839AL89"/>